<comment type="catalytic activity">
    <reaction evidence="19">
        <text>5-phospho-beta-D-ribosylamine + glycine + ATP = N(1)-(5-phospho-beta-D-ribosyl)glycinamide + ADP + phosphate + H(+)</text>
        <dbReference type="Rhea" id="RHEA:17453"/>
        <dbReference type="ChEBI" id="CHEBI:15378"/>
        <dbReference type="ChEBI" id="CHEBI:30616"/>
        <dbReference type="ChEBI" id="CHEBI:43474"/>
        <dbReference type="ChEBI" id="CHEBI:57305"/>
        <dbReference type="ChEBI" id="CHEBI:58681"/>
        <dbReference type="ChEBI" id="CHEBI:143788"/>
        <dbReference type="ChEBI" id="CHEBI:456216"/>
        <dbReference type="EC" id="6.3.4.13"/>
    </reaction>
</comment>
<keyword evidence="16" id="KW-0539">Nucleus</keyword>
<comment type="similarity">
    <text evidence="5 19">In the N-terminal section; belongs to the GARS family.</text>
</comment>
<feature type="region of interest" description="Disordered" evidence="20">
    <location>
        <begin position="1160"/>
        <end position="1194"/>
    </location>
</feature>
<dbReference type="NCBIfam" id="TIGR00639">
    <property type="entry name" value="PurN"/>
    <property type="match status" value="1"/>
</dbReference>
<comment type="caution">
    <text evidence="22">The sequence shown here is derived from an EMBL/GenBank/DDBJ whole genome shotgun (WGS) entry which is preliminary data.</text>
</comment>
<comment type="pathway">
    <text evidence="4 19">Purine metabolism; IMP biosynthesis via de novo pathway; N(1)-(5-phospho-D-ribosyl)glycinamide from 5-phospho-alpha-D-ribose 1-diphosphate: step 2/2.</text>
</comment>
<dbReference type="HAMAP" id="MF_00741">
    <property type="entry name" value="AIRS"/>
    <property type="match status" value="1"/>
</dbReference>
<dbReference type="SMART" id="SM01210">
    <property type="entry name" value="GARS_C"/>
    <property type="match status" value="1"/>
</dbReference>
<gene>
    <name evidence="22" type="ORF">CVLEPA_LOCUS6145</name>
</gene>
<dbReference type="Gene3D" id="3.40.50.20">
    <property type="match status" value="1"/>
</dbReference>
<evidence type="ECO:0000256" key="9">
    <source>
        <dbReference type="ARBA" id="ARBA00022598"/>
    </source>
</evidence>
<dbReference type="InterPro" id="IPR002376">
    <property type="entry name" value="Formyl_transf_N"/>
</dbReference>
<dbReference type="SUPFAM" id="SSF51246">
    <property type="entry name" value="Rudiment single hybrid motif"/>
    <property type="match status" value="1"/>
</dbReference>
<dbReference type="Gene3D" id="3.30.1330.10">
    <property type="entry name" value="PurM-like, N-terminal domain"/>
    <property type="match status" value="1"/>
</dbReference>
<dbReference type="Pfam" id="PF02843">
    <property type="entry name" value="GARS_C"/>
    <property type="match status" value="1"/>
</dbReference>
<dbReference type="PANTHER" id="PTHR48287">
    <property type="entry name" value="ARM REPEAT SUPERFAMILY PROTEIN"/>
    <property type="match status" value="1"/>
</dbReference>
<evidence type="ECO:0000256" key="13">
    <source>
        <dbReference type="ARBA" id="ARBA00022755"/>
    </source>
</evidence>
<evidence type="ECO:0000256" key="19">
    <source>
        <dbReference type="RuleBase" id="RU363089"/>
    </source>
</evidence>
<evidence type="ECO:0000256" key="15">
    <source>
        <dbReference type="ARBA" id="ARBA00023211"/>
    </source>
</evidence>
<dbReference type="InterPro" id="IPR016024">
    <property type="entry name" value="ARM-type_fold"/>
</dbReference>
<feature type="region of interest" description="Disordered" evidence="20">
    <location>
        <begin position="1"/>
        <end position="32"/>
    </location>
</feature>
<evidence type="ECO:0000256" key="10">
    <source>
        <dbReference type="ARBA" id="ARBA00022679"/>
    </source>
</evidence>
<comment type="catalytic activity">
    <reaction evidence="19">
        <text>N(1)-(5-phospho-beta-D-ribosyl)glycinamide + (6R)-10-formyltetrahydrofolate = N(2)-formyl-N(1)-(5-phospho-beta-D-ribosyl)glycinamide + (6S)-5,6,7,8-tetrahydrofolate + H(+)</text>
        <dbReference type="Rhea" id="RHEA:15053"/>
        <dbReference type="ChEBI" id="CHEBI:15378"/>
        <dbReference type="ChEBI" id="CHEBI:57453"/>
        <dbReference type="ChEBI" id="CHEBI:143788"/>
        <dbReference type="ChEBI" id="CHEBI:147286"/>
        <dbReference type="ChEBI" id="CHEBI:195366"/>
        <dbReference type="EC" id="2.1.2.2"/>
    </reaction>
</comment>
<dbReference type="InterPro" id="IPR037123">
    <property type="entry name" value="PRibGlycinamide_synth_C_sf"/>
</dbReference>
<dbReference type="EC" id="2.1.2.2" evidence="19"/>
<dbReference type="Gene3D" id="3.30.1490.20">
    <property type="entry name" value="ATP-grasp fold, A domain"/>
    <property type="match status" value="1"/>
</dbReference>
<evidence type="ECO:0000256" key="11">
    <source>
        <dbReference type="ARBA" id="ARBA00022723"/>
    </source>
</evidence>
<dbReference type="SMART" id="SM01209">
    <property type="entry name" value="GARS_A"/>
    <property type="match status" value="1"/>
</dbReference>
<dbReference type="Gene3D" id="3.90.600.10">
    <property type="entry name" value="Phosphoribosylglycinamide synthetase, C-terminal domain"/>
    <property type="match status" value="1"/>
</dbReference>
<evidence type="ECO:0000313" key="22">
    <source>
        <dbReference type="EMBL" id="CAK8676697.1"/>
    </source>
</evidence>
<keyword evidence="10" id="KW-0808">Transferase</keyword>
<evidence type="ECO:0000256" key="18">
    <source>
        <dbReference type="PROSITE-ProRule" id="PRU00409"/>
    </source>
</evidence>
<evidence type="ECO:0000256" key="8">
    <source>
        <dbReference type="ARBA" id="ARBA00008696"/>
    </source>
</evidence>
<dbReference type="InterPro" id="IPR012978">
    <property type="entry name" value="HEAT_RRP12"/>
</dbReference>
<feature type="compositionally biased region" description="Acidic residues" evidence="20">
    <location>
        <begin position="1184"/>
        <end position="1194"/>
    </location>
</feature>
<dbReference type="Pfam" id="PF02769">
    <property type="entry name" value="AIRS_C"/>
    <property type="match status" value="1"/>
</dbReference>
<dbReference type="InterPro" id="IPR036676">
    <property type="entry name" value="PurM-like_C_sf"/>
</dbReference>
<dbReference type="InterPro" id="IPR057860">
    <property type="entry name" value="HEAT_RRP12_N"/>
</dbReference>
<keyword evidence="13 19" id="KW-0658">Purine biosynthesis</keyword>
<dbReference type="SUPFAM" id="SSF56059">
    <property type="entry name" value="Glutathione synthetase ATP-binding domain-like"/>
    <property type="match status" value="1"/>
</dbReference>
<evidence type="ECO:0000256" key="4">
    <source>
        <dbReference type="ARBA" id="ARBA00005174"/>
    </source>
</evidence>
<proteinExistence type="inferred from homology"/>
<dbReference type="Pfam" id="PF08161">
    <property type="entry name" value="RRP12_HEAT"/>
    <property type="match status" value="1"/>
</dbReference>
<keyword evidence="17 19" id="KW-0511">Multifunctional enzyme</keyword>
<dbReference type="PROSITE" id="PS50975">
    <property type="entry name" value="ATP_GRASP"/>
    <property type="match status" value="1"/>
</dbReference>
<comment type="catalytic activity">
    <reaction evidence="19">
        <text>2-formamido-N(1)-(5-O-phospho-beta-D-ribosyl)acetamidine + ATP = 5-amino-1-(5-phospho-beta-D-ribosyl)imidazole + ADP + phosphate + H(+)</text>
        <dbReference type="Rhea" id="RHEA:23032"/>
        <dbReference type="ChEBI" id="CHEBI:15378"/>
        <dbReference type="ChEBI" id="CHEBI:30616"/>
        <dbReference type="ChEBI" id="CHEBI:43474"/>
        <dbReference type="ChEBI" id="CHEBI:137981"/>
        <dbReference type="ChEBI" id="CHEBI:147287"/>
        <dbReference type="ChEBI" id="CHEBI:456216"/>
        <dbReference type="EC" id="6.3.3.1"/>
    </reaction>
</comment>
<dbReference type="Pfam" id="PF25772">
    <property type="entry name" value="HEAT_RRP12_N"/>
    <property type="match status" value="1"/>
</dbReference>
<dbReference type="CDD" id="cd08645">
    <property type="entry name" value="FMT_core_GART"/>
    <property type="match status" value="1"/>
</dbReference>
<comment type="pathway">
    <text evidence="2 19">Purine metabolism; IMP biosynthesis via de novo pathway; 5-amino-1-(5-phospho-D-ribosyl)imidazole from N(2)-formyl-N(1)-(5-phospho-D-ribosyl)glycinamide: step 2/2.</text>
</comment>
<evidence type="ECO:0000256" key="17">
    <source>
        <dbReference type="ARBA" id="ARBA00023268"/>
    </source>
</evidence>
<accession>A0ABP0FED1</accession>
<dbReference type="Proteomes" id="UP001642483">
    <property type="component" value="Unassembled WGS sequence"/>
</dbReference>
<sequence>MGKPGKLRSGLHTKTKKWAKGGSSASNPELHTHRDKAQTRFFHMQPTLKSNKGLTTEALKIHNEMANDKTVSTIMDGTDNESVGTFGTFLSGLSDCTNATFGKIQRYWLNNSAKHKEVCAVLAAITEVIRGEGGTESDTAYFAALVTALSSVEQVESAAAVAYLLSMTCKNVPVPVLRAKFSEVSKLLCDILKENSGSAASVPTALVRSVMSCLGTILRQQDISIWQDSSATNIFHTMLSFVIHSKPKIRKAAQNAVCSVICASGFVINSEDNLVVHPASATTAKFCIAQLEKFGGISADAAVCHILSLLGRILHCFPQVALKRSCETVLRLMTLSDPVVKSVCLQTLYSMFVSKPDLTVLPPGLNAQIIGALYDYHPSSSDAQACSAWLSVMEKALQNLSVSYLGSAGEKEAKTLAVAHIPKLMNTCFKLMLSQSMKVANVASNTVKVLLRDCASTFWAVDQESCTEEKKFVSIIFQIFDDGLKYKFHSIWNLVFEIVEIAFKCIVKPAHANIVKPILINIVDLRNAPQFQYKTELDNAVGAAIGKLGPKSVLEAAPLQIDGTENDYSFCRSWLLPVMKNSISHANLSFFSEYFLPLAVKLRLKAQELKASGHQVETKTYETLQFQCWDLCPVFCKDARDISVAFPAVARILGRALNEHMDLRLIVMQALRNIVISCRESEKDCQVVARFAKNYIPILFNLYANVELSNNADDVKQTIVDANKNKSLERLAALETIKIYLRVTDCELISTYFLKAKQRVFEGDNENDATRLALLDLMISMVTYVKKDQINDLYKAMIPMLNSPNHSMQKKAYRLLEEICGFQEGACKEFVASHLSELKLLLLSGLTSASASSKGPRIKCILQVFKQLHSNPDTVQESLEFLTVSVPEVILCTKSSKKSRLAAFGFLVDVGQEFINAFNEQNPNESMQAVLKDYFEIVSTGLAGFPMMIQATIVALSRLIYEFKDQLSSDLMDSTISNICLLLGCNTREVCKAALGFVMVLFTILPRATLAQYTKQILDALLNWKPETRRHFRFRVKKILQRLVRKFGFDTIYSMTPEEHRKQLQNIRKVDERKKRASEKQKELPNDVYDDDDTFSKKKKKESIEEILADSSDSDEDADKHIAKTNKKPKVKSAWLQDEQEEPMNLLDPSVSQKVMSTNPKCLTEKKDAPFKTAPDGRFIIGGDESDIEDDDDDAETKKILIELGVGKQKSFGQKVVSVKGKKRRNSASEEDKDEELGGKRPSYQPGGKGIHRNLNSEEAGEKFKSKAGGDAKRKGTHEPYAFLPFNTGVLNKRKRKKLSGQFDGLIKAARKGAAAGSGAREHCLAWKLSQSDDVGHIFVVPGNAGISTSSCGKITIPDVLPSLTDYNLLGDWCKKNSIDLVVIGPEAYLADGIVDALQGQGVQCFGPSLAAAQIESSKKFAKEFMMKYEIPTSKYKAFTSYDDACQHIASSSYPALVIKASGLAAGKGVTVAKTIKEACTAVKEMLCEKKFGETGSEIIVEECLEGEEISLLCFTDGYTVDVMPPVQDHKRLLDGDIGPNTGGMGAYCPCPQVSQETLRYIKEHILTKVVNGLRDEGKLYQGVLYAGLMLTKAGPKVLEFNCRFGDPECQAVLPILESNLYAIMHACVTQTLRDIAVKWKSNVTAVAVVMASSGYPGLYEKGKSMTGVMKVGNMEGISVFQAGTCLSTSDQLVTSGGRVLTVVGVESDLENSLALALKGVGLIDFQGCHYRKDIAHRGINFLRRPNLTYAGSGVSIDSGNDLIKAIAPIAKRTVRSGCNPDLGGFGGIFDLSSAGYSQPILVSGTDGVGTKLLLAQACKNHITVGVDLVAMCVNDILTHNAEPLFFLDYYACGKLTPETARDVIAGVGQGCIAAGCALIGGETAEMPGVYREDIYDLGGFAVGAYEKGRDRPLPCPSEVCVGDIIIGISSSGLHSNGFSLVRKLIARCGFNLNDLAPFQKEKSLGEALLTPTAIYCKQLMPILRKYSGIRGIAHVTGGGIVENLPRILPKNCTAQLNADNWQVHPVFGWIAQCGNVKTAEMLRTFNCGLGMCLVVSKTCAREVVESCNEVLSNDELKAAIVGEIFPLPDGPSTEQVTVLNMNNGLHSVKYQVPSLPINGNGITHSKTNGTEITTVQKQTESKPEKNKLSTDTLKTARVAVLISGSGTNLQALINHAAVEKLCCYEISLVISNKVNAFGLKRAQKSGIVTKVIDHRQFKSRVLFDKVLDETLENNEIDIICLAGFMRILSGEFVRKWRGHIVNIHPSLLPSFRGMDAHQQVLQAGVRVTGCSIHFVIEELDGGAIIAQESTAVHPWDTVESLEERVKLIEHKTYPTALEMVAKQKAMLSENENKVIWNVCQNNAVY</sequence>
<feature type="compositionally biased region" description="Acidic residues" evidence="20">
    <location>
        <begin position="1105"/>
        <end position="1117"/>
    </location>
</feature>
<dbReference type="Pfam" id="PF00586">
    <property type="entry name" value="AIRS"/>
    <property type="match status" value="1"/>
</dbReference>
<dbReference type="InterPro" id="IPR020559">
    <property type="entry name" value="PRibGlycinamide_synth_CS"/>
</dbReference>
<dbReference type="Pfam" id="PF00551">
    <property type="entry name" value="Formyl_trans_N"/>
    <property type="match status" value="1"/>
</dbReference>
<evidence type="ECO:0000256" key="20">
    <source>
        <dbReference type="SAM" id="MobiDB-lite"/>
    </source>
</evidence>
<comment type="similarity">
    <text evidence="6">Belongs to the RRP12 family.</text>
</comment>
<dbReference type="InterPro" id="IPR000115">
    <property type="entry name" value="PRibGlycinamide_synth"/>
</dbReference>
<dbReference type="NCBIfam" id="TIGR00878">
    <property type="entry name" value="purM"/>
    <property type="match status" value="1"/>
</dbReference>
<reference evidence="22 23" key="1">
    <citation type="submission" date="2024-02" db="EMBL/GenBank/DDBJ databases">
        <authorList>
            <person name="Daric V."/>
            <person name="Darras S."/>
        </authorList>
    </citation>
    <scope>NUCLEOTIDE SEQUENCE [LARGE SCALE GENOMIC DNA]</scope>
</reference>
<dbReference type="Pfam" id="PF02844">
    <property type="entry name" value="GARS_N"/>
    <property type="match status" value="1"/>
</dbReference>
<dbReference type="InterPro" id="IPR011761">
    <property type="entry name" value="ATP-grasp"/>
</dbReference>
<evidence type="ECO:0000256" key="16">
    <source>
        <dbReference type="ARBA" id="ARBA00023242"/>
    </source>
</evidence>
<keyword evidence="15 19" id="KW-0464">Manganese</keyword>
<keyword evidence="23" id="KW-1185">Reference proteome</keyword>
<dbReference type="InterPro" id="IPR016188">
    <property type="entry name" value="PurM-like_N"/>
</dbReference>
<dbReference type="HAMAP" id="MF_01930">
    <property type="entry name" value="PurN"/>
    <property type="match status" value="1"/>
</dbReference>
<keyword evidence="12 18" id="KW-0547">Nucleotide-binding</keyword>
<dbReference type="InterPro" id="IPR004607">
    <property type="entry name" value="GART"/>
</dbReference>
<feature type="region of interest" description="Disordered" evidence="20">
    <location>
        <begin position="1211"/>
        <end position="1279"/>
    </location>
</feature>
<dbReference type="InterPro" id="IPR010918">
    <property type="entry name" value="PurM-like_C_dom"/>
</dbReference>
<feature type="compositionally biased region" description="Basic and acidic residues" evidence="20">
    <location>
        <begin position="1063"/>
        <end position="1085"/>
    </location>
</feature>
<comment type="subcellular location">
    <subcellularLocation>
        <location evidence="1">Nucleus</location>
    </subcellularLocation>
</comment>
<dbReference type="Gene3D" id="1.25.10.10">
    <property type="entry name" value="Leucine-rich Repeat Variant"/>
    <property type="match status" value="2"/>
</dbReference>
<dbReference type="Gene3D" id="3.30.470.20">
    <property type="entry name" value="ATP-grasp fold, B domain"/>
    <property type="match status" value="1"/>
</dbReference>
<comment type="similarity">
    <text evidence="8 19">In the central section; belongs to the AIR synthase family.</text>
</comment>
<dbReference type="InterPro" id="IPR004733">
    <property type="entry name" value="PurM_cligase"/>
</dbReference>
<dbReference type="PROSITE" id="PS00373">
    <property type="entry name" value="GART"/>
    <property type="match status" value="1"/>
</dbReference>
<dbReference type="Gene3D" id="3.40.50.170">
    <property type="entry name" value="Formyl transferase, N-terminal domain"/>
    <property type="match status" value="1"/>
</dbReference>
<dbReference type="EMBL" id="CAWYQH010000035">
    <property type="protein sequence ID" value="CAK8676697.1"/>
    <property type="molecule type" value="Genomic_DNA"/>
</dbReference>
<dbReference type="InterPro" id="IPR036477">
    <property type="entry name" value="Formyl_transf_N_sf"/>
</dbReference>
<dbReference type="HAMAP" id="MF_00138">
    <property type="entry name" value="GARS"/>
    <property type="match status" value="1"/>
</dbReference>
<evidence type="ECO:0000256" key="1">
    <source>
        <dbReference type="ARBA" id="ARBA00004123"/>
    </source>
</evidence>
<keyword evidence="9 19" id="KW-0436">Ligase</keyword>
<dbReference type="InterPro" id="IPR036921">
    <property type="entry name" value="PurM-like_N_sf"/>
</dbReference>
<comment type="pathway">
    <text evidence="3 19">Purine metabolism; IMP biosynthesis via de novo pathway; N(2)-formyl-N(1)-(5-phospho-D-ribosyl)glycinamide from N(1)-(5-phospho-D-ribosyl)glycinamide (10-formyl THF route): step 1/1.</text>
</comment>
<dbReference type="InterPro" id="IPR020560">
    <property type="entry name" value="PRibGlycinamide_synth_C-dom"/>
</dbReference>
<name>A0ABP0FED1_CLALP</name>
<dbReference type="SUPFAM" id="SSF53328">
    <property type="entry name" value="Formyltransferase"/>
    <property type="match status" value="1"/>
</dbReference>
<evidence type="ECO:0000256" key="12">
    <source>
        <dbReference type="ARBA" id="ARBA00022741"/>
    </source>
</evidence>
<dbReference type="InterPro" id="IPR020561">
    <property type="entry name" value="PRibGlycinamid_synth_ATP-grasp"/>
</dbReference>
<dbReference type="NCBIfam" id="TIGR00877">
    <property type="entry name" value="purD"/>
    <property type="match status" value="1"/>
</dbReference>
<dbReference type="InterPro" id="IPR016185">
    <property type="entry name" value="PreATP-grasp_dom_sf"/>
</dbReference>
<dbReference type="SUPFAM" id="SSF52440">
    <property type="entry name" value="PreATP-grasp domain"/>
    <property type="match status" value="1"/>
</dbReference>
<keyword evidence="11 19" id="KW-0479">Metal-binding</keyword>
<feature type="domain" description="ATP-grasp" evidence="21">
    <location>
        <begin position="1423"/>
        <end position="1630"/>
    </location>
</feature>
<evidence type="ECO:0000256" key="6">
    <source>
        <dbReference type="ARBA" id="ARBA00007690"/>
    </source>
</evidence>
<dbReference type="InterPro" id="IPR020562">
    <property type="entry name" value="PRibGlycinamide_synth_N"/>
</dbReference>
<dbReference type="PROSITE" id="PS00184">
    <property type="entry name" value="GARS"/>
    <property type="match status" value="1"/>
</dbReference>
<feature type="compositionally biased region" description="Basic and acidic residues" evidence="20">
    <location>
        <begin position="1260"/>
        <end position="1278"/>
    </location>
</feature>
<evidence type="ECO:0000256" key="5">
    <source>
        <dbReference type="ARBA" id="ARBA00007423"/>
    </source>
</evidence>
<dbReference type="EC" id="6.3.3.1" evidence="19"/>
<evidence type="ECO:0000256" key="7">
    <source>
        <dbReference type="ARBA" id="ARBA00008630"/>
    </source>
</evidence>
<feature type="compositionally biased region" description="Basic residues" evidence="20">
    <location>
        <begin position="1"/>
        <end position="19"/>
    </location>
</feature>
<dbReference type="InterPro" id="IPR011054">
    <property type="entry name" value="Rudment_hybrid_motif"/>
</dbReference>
<dbReference type="InterPro" id="IPR013815">
    <property type="entry name" value="ATP_grasp_subdomain_1"/>
</dbReference>
<dbReference type="CDD" id="cd02196">
    <property type="entry name" value="PurM"/>
    <property type="match status" value="1"/>
</dbReference>
<dbReference type="InterPro" id="IPR001555">
    <property type="entry name" value="GART_AS"/>
</dbReference>
<dbReference type="SUPFAM" id="SSF55326">
    <property type="entry name" value="PurM N-terminal domain-like"/>
    <property type="match status" value="1"/>
</dbReference>
<evidence type="ECO:0000256" key="2">
    <source>
        <dbReference type="ARBA" id="ARBA00004686"/>
    </source>
</evidence>
<dbReference type="SUPFAM" id="SSF56042">
    <property type="entry name" value="PurM C-terminal domain-like"/>
    <property type="match status" value="1"/>
</dbReference>
<dbReference type="EC" id="6.3.4.13" evidence="19"/>
<dbReference type="PANTHER" id="PTHR48287:SF1">
    <property type="entry name" value="ARM REPEAT SUPERFAMILY PROTEIN"/>
    <property type="match status" value="1"/>
</dbReference>
<dbReference type="Pfam" id="PF01071">
    <property type="entry name" value="GARS_A"/>
    <property type="match status" value="1"/>
</dbReference>
<dbReference type="InterPro" id="IPR011989">
    <property type="entry name" value="ARM-like"/>
</dbReference>
<evidence type="ECO:0000256" key="14">
    <source>
        <dbReference type="ARBA" id="ARBA00022840"/>
    </source>
</evidence>
<evidence type="ECO:0000259" key="21">
    <source>
        <dbReference type="PROSITE" id="PS50975"/>
    </source>
</evidence>
<feature type="region of interest" description="Disordered" evidence="20">
    <location>
        <begin position="1063"/>
        <end position="1133"/>
    </location>
</feature>
<keyword evidence="14 18" id="KW-0067">ATP-binding</keyword>
<organism evidence="22 23">
    <name type="scientific">Clavelina lepadiformis</name>
    <name type="common">Light-bulb sea squirt</name>
    <name type="synonym">Ascidia lepadiformis</name>
    <dbReference type="NCBI Taxonomy" id="159417"/>
    <lineage>
        <taxon>Eukaryota</taxon>
        <taxon>Metazoa</taxon>
        <taxon>Chordata</taxon>
        <taxon>Tunicata</taxon>
        <taxon>Ascidiacea</taxon>
        <taxon>Aplousobranchia</taxon>
        <taxon>Clavelinidae</taxon>
        <taxon>Clavelina</taxon>
    </lineage>
</organism>
<dbReference type="Gene3D" id="3.90.650.10">
    <property type="entry name" value="PurM-like C-terminal domain"/>
    <property type="match status" value="1"/>
</dbReference>
<dbReference type="SUPFAM" id="SSF48371">
    <property type="entry name" value="ARM repeat"/>
    <property type="match status" value="1"/>
</dbReference>
<protein>
    <recommendedName>
        <fullName evidence="19">Trifunctional purine biosynthetic protein adenosine-3</fullName>
    </recommendedName>
    <domain>
        <recommendedName>
            <fullName evidence="19">Phosphoribosylamine--glycine ligase</fullName>
            <ecNumber evidence="19">6.3.4.13</ecNumber>
        </recommendedName>
        <alternativeName>
            <fullName evidence="19">Glycinamide ribonucleotide synthetase</fullName>
            <shortName evidence="19">GARS</shortName>
        </alternativeName>
        <alternativeName>
            <fullName evidence="19">Phosphoribosylglycinamide synthetase</fullName>
        </alternativeName>
    </domain>
    <domain>
        <recommendedName>
            <fullName evidence="19">Phosphoribosylformylglycinamidine cyclo-ligase</fullName>
            <ecNumber evidence="19">6.3.3.1</ecNumber>
        </recommendedName>
        <alternativeName>
            <fullName evidence="19">AIR synthase</fullName>
            <shortName evidence="19">AIRS</shortName>
        </alternativeName>
        <alternativeName>
            <fullName evidence="19">Phosphoribosyl-aminoimidazole synthetase</fullName>
        </alternativeName>
    </domain>
    <domain>
        <recommendedName>
            <fullName evidence="19">Phosphoribosylglycinamide formyltransferase</fullName>
            <ecNumber evidence="19">2.1.2.2</ecNumber>
        </recommendedName>
        <alternativeName>
            <fullName evidence="19">5'-phosphoribosylglycinamide transformylase</fullName>
        </alternativeName>
        <alternativeName>
            <fullName evidence="19">GAR transformylase</fullName>
            <shortName evidence="19">GART</shortName>
        </alternativeName>
    </domain>
</protein>
<dbReference type="InterPro" id="IPR052087">
    <property type="entry name" value="RRP12"/>
</dbReference>
<evidence type="ECO:0000313" key="23">
    <source>
        <dbReference type="Proteomes" id="UP001642483"/>
    </source>
</evidence>
<evidence type="ECO:0000256" key="3">
    <source>
        <dbReference type="ARBA" id="ARBA00005054"/>
    </source>
</evidence>
<comment type="similarity">
    <text evidence="7 19">In the C-terminal section; belongs to the GART family.</text>
</comment>